<evidence type="ECO:0000256" key="2">
    <source>
        <dbReference type="ARBA" id="ARBA00022737"/>
    </source>
</evidence>
<organism evidence="7 8">
    <name type="scientific">Ranatra chinensis</name>
    <dbReference type="NCBI Taxonomy" id="642074"/>
    <lineage>
        <taxon>Eukaryota</taxon>
        <taxon>Metazoa</taxon>
        <taxon>Ecdysozoa</taxon>
        <taxon>Arthropoda</taxon>
        <taxon>Hexapoda</taxon>
        <taxon>Insecta</taxon>
        <taxon>Pterygota</taxon>
        <taxon>Neoptera</taxon>
        <taxon>Paraneoptera</taxon>
        <taxon>Hemiptera</taxon>
        <taxon>Heteroptera</taxon>
        <taxon>Panheteroptera</taxon>
        <taxon>Nepomorpha</taxon>
        <taxon>Nepidae</taxon>
        <taxon>Ranatrinae</taxon>
        <taxon>Ranatra</taxon>
    </lineage>
</organism>
<protein>
    <recommendedName>
        <fullName evidence="9">Chondroitin sulfate proteoglycan 4</fullName>
    </recommendedName>
</protein>
<dbReference type="Pfam" id="PF16184">
    <property type="entry name" value="Cadherin_3"/>
    <property type="match status" value="10"/>
</dbReference>
<evidence type="ECO:0000256" key="1">
    <source>
        <dbReference type="ARBA" id="ARBA00022729"/>
    </source>
</evidence>
<evidence type="ECO:0008006" key="9">
    <source>
        <dbReference type="Google" id="ProtNLM"/>
    </source>
</evidence>
<evidence type="ECO:0000313" key="7">
    <source>
        <dbReference type="EMBL" id="KAL1129677.1"/>
    </source>
</evidence>
<dbReference type="PANTHER" id="PTHR45739">
    <property type="entry name" value="MATRIX PROTEIN, PUTATIVE-RELATED"/>
    <property type="match status" value="1"/>
</dbReference>
<keyword evidence="1" id="KW-0732">Signal</keyword>
<feature type="transmembrane region" description="Helical" evidence="6">
    <location>
        <begin position="1630"/>
        <end position="1651"/>
    </location>
</feature>
<accession>A0ABD0YEI5</accession>
<feature type="compositionally biased region" description="Basic and acidic residues" evidence="5">
    <location>
        <begin position="1659"/>
        <end position="1668"/>
    </location>
</feature>
<reference evidence="7 8" key="1">
    <citation type="submission" date="2024-07" db="EMBL/GenBank/DDBJ databases">
        <title>Chromosome-level genome assembly of the water stick insect Ranatra chinensis (Heteroptera: Nepidae).</title>
        <authorList>
            <person name="Liu X."/>
        </authorList>
    </citation>
    <scope>NUCLEOTIDE SEQUENCE [LARGE SCALE GENOMIC DNA]</scope>
    <source>
        <strain evidence="7">Cailab_2021Rc</strain>
        <tissue evidence="7">Muscle</tissue>
    </source>
</reference>
<evidence type="ECO:0000256" key="6">
    <source>
        <dbReference type="SAM" id="Phobius"/>
    </source>
</evidence>
<feature type="repeat" description="CSPG" evidence="4">
    <location>
        <begin position="572"/>
        <end position="662"/>
    </location>
</feature>
<feature type="repeat" description="CSPG" evidence="4">
    <location>
        <begin position="684"/>
        <end position="784"/>
    </location>
</feature>
<dbReference type="PROSITE" id="PS51854">
    <property type="entry name" value="CSPG"/>
    <property type="match status" value="7"/>
</dbReference>
<feature type="repeat" description="CSPG" evidence="4">
    <location>
        <begin position="112"/>
        <end position="209"/>
    </location>
</feature>
<keyword evidence="3" id="KW-0325">Glycoprotein</keyword>
<dbReference type="Proteomes" id="UP001558652">
    <property type="component" value="Unassembled WGS sequence"/>
</dbReference>
<keyword evidence="8" id="KW-1185">Reference proteome</keyword>
<feature type="repeat" description="CSPG" evidence="4">
    <location>
        <begin position="914"/>
        <end position="1004"/>
    </location>
</feature>
<evidence type="ECO:0000256" key="5">
    <source>
        <dbReference type="SAM" id="MobiDB-lite"/>
    </source>
</evidence>
<dbReference type="EMBL" id="JBFDAA010000008">
    <property type="protein sequence ID" value="KAL1129677.1"/>
    <property type="molecule type" value="Genomic_DNA"/>
</dbReference>
<evidence type="ECO:0000256" key="4">
    <source>
        <dbReference type="PROSITE-ProRule" id="PRU01201"/>
    </source>
</evidence>
<feature type="region of interest" description="Disordered" evidence="5">
    <location>
        <begin position="1659"/>
        <end position="1687"/>
    </location>
</feature>
<dbReference type="InterPro" id="IPR051561">
    <property type="entry name" value="FRAS1_ECM"/>
</dbReference>
<feature type="repeat" description="CSPG" evidence="4">
    <location>
        <begin position="348"/>
        <end position="443"/>
    </location>
</feature>
<feature type="repeat" description="CSPG" evidence="4">
    <location>
        <begin position="1263"/>
        <end position="1352"/>
    </location>
</feature>
<keyword evidence="6" id="KW-0812">Transmembrane</keyword>
<gene>
    <name evidence="7" type="ORF">AAG570_012622</name>
</gene>
<keyword evidence="6" id="KW-0472">Membrane</keyword>
<dbReference type="InterPro" id="IPR039005">
    <property type="entry name" value="CSPG_rpt"/>
</dbReference>
<keyword evidence="2" id="KW-0677">Repeat</keyword>
<proteinExistence type="predicted"/>
<name>A0ABD0YEI5_9HEMI</name>
<dbReference type="PANTHER" id="PTHR45739:SF12">
    <property type="entry name" value="CHONDROITIN SULFATE PROTEOGLYCAN 4-LIKE ISOFORM X2"/>
    <property type="match status" value="1"/>
</dbReference>
<evidence type="ECO:0000256" key="3">
    <source>
        <dbReference type="ARBA" id="ARBA00023180"/>
    </source>
</evidence>
<feature type="compositionally biased region" description="Pro residues" evidence="5">
    <location>
        <begin position="1669"/>
        <end position="1678"/>
    </location>
</feature>
<evidence type="ECO:0000313" key="8">
    <source>
        <dbReference type="Proteomes" id="UP001558652"/>
    </source>
</evidence>
<comment type="caution">
    <text evidence="7">The sequence shown here is derived from an EMBL/GenBank/DDBJ whole genome shotgun (WGS) entry which is preliminary data.</text>
</comment>
<sequence>MGYFLDIFSYCNFSFQGTRKVITTSLLNATDPDSPRDKLVYAVVGDGNGRIEKINQPGVSLNTFTQIEIDQGSIVYFHNSSITGNTKLIFQVSDGIVTSQSAYLRVNVTPLVLRLLNNTGALLTLHSYILITPANLTFTTNSDDPSLQIVYKIVGSCEFGVVERGTDLGGNVTWQIVKEFTSTHLSQELVRYRHTNGKPVQDMFKFKVSVQDIESSLVYDFRLTFAELKLESIHMTHLRLNGIVQIFISADNLMYATTPISVNPVKITYTLIKLPLFGNLFKNFDETRILYGYNFTQGDINMGKIKYKMLRTTYVPVEDEISFQVSTDHCDFESVVTLKFFYTPPKNLPHRLKTTLKSVKVKEGGTVPILITELNVQVVSVKSIDYQIVSGPNHGMLTLLDPIQNSTESNITNFTPSQIAAGRLIYTHDGTETTSDFIQFLALSSVEDDFMTVGILNMSVTLVNDNVPVRTVAKVFRIVSGGQRLLTTRHIKFKDDDMDFRANDLIYTVKNGSGIFSSGTKIPLKQFTQGDLEAGKVLVIENGQGGTQILLSVSDGIHTTECILDIRPSPPYIEITNNSHLVVSQGGQATITNANLFSDTNVNIKPQDIRYDILSGPNQGEILMSSQPGLTAFTQGDVESGLVIYKHLSTGLAQDRIQLKVTVENIFAEGWLAVRVFPAAYWEPLVVITNQTLYVEESTSVSLTGQFLQVKQAGVPPSDITFLVLTGPEGGYLEVEGSEEERAGEDDDKGGIRAFDQATVDAGKLYYVQVSANQTHDRIIVDVTNGISWLRSLIIKLIVVPSKIYLAGQELKVDEGGFVIFPHNAFASISPFYINKITDYFILENPVYGSVVIGPNNKSVSKWTAHQLKSSLIKYVHDGSETLNDTFTIIGRAGDKESVPVAVKVQILPVNDMIPKVVNRTEVSIWRGGSHLITSEHLAAVDRDTPPENLTFAIVSAVGGYVALITNKSASIDRFTQEQINNEDVLLVHNGKERAEFEAVVVDGVNKFGPITLSSRIIELSLNLSSNVGLHIFPLLRKPIGKQLLYGYCSDPSREVYYKITSQPMKGKLFVNSFSTIHNNEQPVFNFTQSDINDLRVWYQHTMPFSEAAANDSFMFDLMADYVQPLRDNVFHIDISVLSGGLDQLLDVSSFSIHVEEGGVGIVHLNTSGILEFLSINVGIEKPIIHGSITLLPQHGNVCFIEDCNTTIFTIVQLQSGNIVYQHDHSDTLEDLMQISLYLDPGDVLLCNITFLIKINPVNDQEFKLITESPHITVVQGQEVVITDQDLYTEDLDSAASDIIYDIIDGPNLGNIMIGNETIQKFTQSDINNRKVRYKHKGLLQPTSFYFRVSDGKFNPAYTVFNIAVIQIILNVSVVLPVSLQQGSNVVHISDKILHLRTNANEETILYNVSTLPRHGIVYVYDVPTLQFTHKQLMNKKVMYMQTDMTTPSDTFELVAHAGLEDGPIVSGLWVNVSVEPLIIYGEFSPLSGTKTRLDTSAIDATPLAKLTNSNPVYKILKRPKYGRLRKIIHSSGERKFTREKDVSKFSHEELQNGVIYYVSRRTLETVEDRFPFLLSASIFQPAIGEIRFEVIGESPSTTFRPPKPRIPDPQSPVGRNGVEMASPNMSDDYLLGVTMVTGVIALALLIVGFVRCGTKHTEEENSLKPDLPDPLPQPPDDLLPSSPRLAKRNTPVLTPVALPQCKIPGDSITSSEPDLNLRYPYGDEDWSSYDTTDIAFQSKNSNNPMLRKNQYWV</sequence>
<feature type="repeat" description="CSPG" evidence="4">
    <location>
        <begin position="1021"/>
        <end position="1119"/>
    </location>
</feature>
<keyword evidence="6" id="KW-1133">Transmembrane helix</keyword>